<dbReference type="CDD" id="cd00293">
    <property type="entry name" value="USP-like"/>
    <property type="match status" value="1"/>
</dbReference>
<evidence type="ECO:0000313" key="3">
    <source>
        <dbReference type="EMBL" id="PKX76969.1"/>
    </source>
</evidence>
<dbReference type="AlphaFoldDB" id="A0A094YW29"/>
<evidence type="ECO:0000313" key="7">
    <source>
        <dbReference type="Proteomes" id="UP000239650"/>
    </source>
</evidence>
<dbReference type="PRINTS" id="PR01438">
    <property type="entry name" value="UNVRSLSTRESS"/>
</dbReference>
<dbReference type="Proteomes" id="UP000234349">
    <property type="component" value="Unassembled WGS sequence"/>
</dbReference>
<protein>
    <submittedName>
        <fullName evidence="4">Universal stress protein</fullName>
    </submittedName>
</protein>
<feature type="domain" description="UspA" evidence="2">
    <location>
        <begin position="5"/>
        <end position="145"/>
    </location>
</feature>
<dbReference type="PANTHER" id="PTHR46268:SF6">
    <property type="entry name" value="UNIVERSAL STRESS PROTEIN UP12"/>
    <property type="match status" value="1"/>
</dbReference>
<evidence type="ECO:0000256" key="1">
    <source>
        <dbReference type="ARBA" id="ARBA00008791"/>
    </source>
</evidence>
<dbReference type="EMBL" id="OKRC01000005">
    <property type="protein sequence ID" value="SPE21148.1"/>
    <property type="molecule type" value="Genomic_DNA"/>
</dbReference>
<dbReference type="GeneID" id="57133497"/>
<dbReference type="EMBL" id="MKGH01000040">
    <property type="protein sequence ID" value="PKX76969.1"/>
    <property type="molecule type" value="Genomic_DNA"/>
</dbReference>
<dbReference type="EMBL" id="CP122959">
    <property type="protein sequence ID" value="WGI19816.1"/>
    <property type="molecule type" value="Genomic_DNA"/>
</dbReference>
<sequence>MSTTYQKILVGVDGSDMANKAFMEAVEIAKRNNAELFVARIVPNDIFVSPDASMYAKVTALEKDRVKSQLAANVRYAHNHGLEKITPILEVASPKKEIAIRIPEEFGIDLIVLGITGKGAIERMLVGSVAQYVSSHAKANVLLVK</sequence>
<reference evidence="3 6" key="1">
    <citation type="submission" date="2016-09" db="EMBL/GenBank/DDBJ databases">
        <authorList>
            <person name="Inglin R.C."/>
        </authorList>
    </citation>
    <scope>NUCLEOTIDE SEQUENCE [LARGE SCALE GENOMIC DNA]</scope>
    <source>
        <strain evidence="3 6">RI-517</strain>
    </source>
</reference>
<dbReference type="Gene3D" id="3.40.50.620">
    <property type="entry name" value="HUPs"/>
    <property type="match status" value="1"/>
</dbReference>
<reference evidence="4 7" key="2">
    <citation type="submission" date="2018-02" db="EMBL/GenBank/DDBJ databases">
        <authorList>
            <person name="Rodrigo-Torres L."/>
            <person name="Arahal R. D."/>
            <person name="Lucena T."/>
        </authorList>
    </citation>
    <scope>NUCLEOTIDE SEQUENCE [LARGE SCALE GENOMIC DNA]</scope>
    <source>
        <strain evidence="4 7">CECT 9267</strain>
    </source>
</reference>
<dbReference type="SUPFAM" id="SSF52402">
    <property type="entry name" value="Adenine nucleotide alpha hydrolases-like"/>
    <property type="match status" value="1"/>
</dbReference>
<name>A0A094YW29_LATSK</name>
<dbReference type="PANTHER" id="PTHR46268">
    <property type="entry name" value="STRESS RESPONSE PROTEIN NHAX"/>
    <property type="match status" value="1"/>
</dbReference>
<evidence type="ECO:0000259" key="2">
    <source>
        <dbReference type="Pfam" id="PF00582"/>
    </source>
</evidence>
<dbReference type="Proteomes" id="UP000239650">
    <property type="component" value="Unassembled WGS sequence"/>
</dbReference>
<accession>A0A094YW29</accession>
<evidence type="ECO:0000313" key="6">
    <source>
        <dbReference type="Proteomes" id="UP000234349"/>
    </source>
</evidence>
<dbReference type="InterPro" id="IPR006015">
    <property type="entry name" value="Universal_stress_UspA"/>
</dbReference>
<dbReference type="InterPro" id="IPR006016">
    <property type="entry name" value="UspA"/>
</dbReference>
<organism evidence="4 7">
    <name type="scientific">Latilactobacillus sakei</name>
    <name type="common">Lactobacillus sakei</name>
    <dbReference type="NCBI Taxonomy" id="1599"/>
    <lineage>
        <taxon>Bacteria</taxon>
        <taxon>Bacillati</taxon>
        <taxon>Bacillota</taxon>
        <taxon>Bacilli</taxon>
        <taxon>Lactobacillales</taxon>
        <taxon>Lactobacillaceae</taxon>
        <taxon>Latilactobacillus</taxon>
    </lineage>
</organism>
<dbReference type="Pfam" id="PF00582">
    <property type="entry name" value="Usp"/>
    <property type="match status" value="1"/>
</dbReference>
<reference evidence="5" key="3">
    <citation type="submission" date="2023-04" db="EMBL/GenBank/DDBJ databases">
        <title>Novel strain of Lactilactobacillus sakei and use thereof.</title>
        <authorList>
            <person name="Kim S.Y."/>
        </authorList>
    </citation>
    <scope>NUCLEOTIDE SEQUENCE</scope>
    <source>
        <strain evidence="5">HUP1</strain>
    </source>
</reference>
<proteinExistence type="inferred from homology"/>
<gene>
    <name evidence="3" type="ORF">CUR37_08475</name>
    <name evidence="4" type="ORF">LAS9267_01139</name>
    <name evidence="5" type="ORF">QBD03_03660</name>
</gene>
<evidence type="ECO:0000313" key="4">
    <source>
        <dbReference type="EMBL" id="SPE21148.1"/>
    </source>
</evidence>
<evidence type="ECO:0000313" key="5">
    <source>
        <dbReference type="EMBL" id="WGI19816.1"/>
    </source>
</evidence>
<dbReference type="Proteomes" id="UP001179858">
    <property type="component" value="Chromosome"/>
</dbReference>
<comment type="similarity">
    <text evidence="1">Belongs to the universal stress protein A family.</text>
</comment>
<dbReference type="InterPro" id="IPR014729">
    <property type="entry name" value="Rossmann-like_a/b/a_fold"/>
</dbReference>
<dbReference type="RefSeq" id="WP_016264827.1">
    <property type="nucleotide sequence ID" value="NZ_BJLN01000006.1"/>
</dbReference>